<protein>
    <submittedName>
        <fullName evidence="2">Uncharacterized protein</fullName>
    </submittedName>
</protein>
<gene>
    <name evidence="2" type="ORF">AVDCRST_MAG11-478</name>
</gene>
<dbReference type="EMBL" id="CADCTU010000108">
    <property type="protein sequence ID" value="CAA9296139.1"/>
    <property type="molecule type" value="Genomic_DNA"/>
</dbReference>
<dbReference type="AlphaFoldDB" id="A0A6J4K5L4"/>
<feature type="region of interest" description="Disordered" evidence="1">
    <location>
        <begin position="1"/>
        <end position="62"/>
    </location>
</feature>
<feature type="compositionally biased region" description="Low complexity" evidence="1">
    <location>
        <begin position="41"/>
        <end position="62"/>
    </location>
</feature>
<name>A0A6J4K5L4_9BACT</name>
<evidence type="ECO:0000256" key="1">
    <source>
        <dbReference type="SAM" id="MobiDB-lite"/>
    </source>
</evidence>
<proteinExistence type="predicted"/>
<evidence type="ECO:0000313" key="2">
    <source>
        <dbReference type="EMBL" id="CAA9296139.1"/>
    </source>
</evidence>
<accession>A0A6J4K5L4</accession>
<organism evidence="2">
    <name type="scientific">uncultured Gemmatimonadaceae bacterium</name>
    <dbReference type="NCBI Taxonomy" id="246130"/>
    <lineage>
        <taxon>Bacteria</taxon>
        <taxon>Pseudomonadati</taxon>
        <taxon>Gemmatimonadota</taxon>
        <taxon>Gemmatimonadia</taxon>
        <taxon>Gemmatimonadales</taxon>
        <taxon>Gemmatimonadaceae</taxon>
        <taxon>environmental samples</taxon>
    </lineage>
</organism>
<sequence length="74" mass="7346">MAFGARRGDGPGVRCSSSFDPAHASRSHAPPRGPAGGPDTALARTGPRAAPRGRAGARRPAGFRSAALAAVLAD</sequence>
<reference evidence="2" key="1">
    <citation type="submission" date="2020-02" db="EMBL/GenBank/DDBJ databases">
        <authorList>
            <person name="Meier V. D."/>
        </authorList>
    </citation>
    <scope>NUCLEOTIDE SEQUENCE</scope>
    <source>
        <strain evidence="2">AVDCRST_MAG11</strain>
    </source>
</reference>